<evidence type="ECO:0000256" key="4">
    <source>
        <dbReference type="ARBA" id="ARBA00022917"/>
    </source>
</evidence>
<dbReference type="AlphaFoldDB" id="A0A1F7RJW4"/>
<feature type="coiled-coil region" evidence="6">
    <location>
        <begin position="139"/>
        <end position="166"/>
    </location>
</feature>
<dbReference type="PANTHER" id="PTHR20982:SF3">
    <property type="entry name" value="MITOCHONDRIAL RIBOSOME RECYCLING FACTOR PSEUDO 1"/>
    <property type="match status" value="1"/>
</dbReference>
<keyword evidence="6" id="KW-0175">Coiled coil</keyword>
<evidence type="ECO:0000256" key="2">
    <source>
        <dbReference type="ARBA" id="ARBA00005912"/>
    </source>
</evidence>
<accession>A0A1F7RJW4</accession>
<keyword evidence="4 5" id="KW-0648">Protein biosynthesis</keyword>
<keyword evidence="3 5" id="KW-0963">Cytoplasm</keyword>
<dbReference type="Gene3D" id="1.10.132.20">
    <property type="entry name" value="Ribosome-recycling factor"/>
    <property type="match status" value="1"/>
</dbReference>
<sequence length="185" mass="21312">MVQDIYKEVEELMKKALEALRKDLASIRTGRANAALLDGIRVSYYGKPSPINQVANISIPESKLIIIQPWDQTMLTEIEKAILKSDLGLVPTNDGKVLKIPIPELTEERRHELVKVVHKVAEKEKISIRNVRRDGNEKIISLQKEKKITEDEKHKAQTEIQKMTDKYIERLESMVKSKENEILKF</sequence>
<dbReference type="FunFam" id="1.10.132.20:FF:000001">
    <property type="entry name" value="Ribosome-recycling factor"/>
    <property type="match status" value="1"/>
</dbReference>
<protein>
    <recommendedName>
        <fullName evidence="5">Ribosome-recycling factor</fullName>
        <shortName evidence="5">RRF</shortName>
    </recommendedName>
    <alternativeName>
        <fullName evidence="5">Ribosome-releasing factor</fullName>
    </alternativeName>
</protein>
<dbReference type="Proteomes" id="UP000178526">
    <property type="component" value="Unassembled WGS sequence"/>
</dbReference>
<dbReference type="GO" id="GO:0005737">
    <property type="term" value="C:cytoplasm"/>
    <property type="evidence" value="ECO:0007669"/>
    <property type="project" value="UniProtKB-SubCell"/>
</dbReference>
<dbReference type="Pfam" id="PF01765">
    <property type="entry name" value="RRF"/>
    <property type="match status" value="1"/>
</dbReference>
<proteinExistence type="inferred from homology"/>
<dbReference type="InterPro" id="IPR023584">
    <property type="entry name" value="Ribosome_recyc_fac_dom"/>
</dbReference>
<comment type="similarity">
    <text evidence="2 5">Belongs to the RRF family.</text>
</comment>
<dbReference type="InterPro" id="IPR036191">
    <property type="entry name" value="RRF_sf"/>
</dbReference>
<reference evidence="8 9" key="1">
    <citation type="journal article" date="2016" name="Nat. Commun.">
        <title>Thousands of microbial genomes shed light on interconnected biogeochemical processes in an aquifer system.</title>
        <authorList>
            <person name="Anantharaman K."/>
            <person name="Brown C.T."/>
            <person name="Hug L.A."/>
            <person name="Sharon I."/>
            <person name="Castelle C.J."/>
            <person name="Probst A.J."/>
            <person name="Thomas B.C."/>
            <person name="Singh A."/>
            <person name="Wilkins M.J."/>
            <person name="Karaoz U."/>
            <person name="Brodie E.L."/>
            <person name="Williams K.H."/>
            <person name="Hubbard S.S."/>
            <person name="Banfield J.F."/>
        </authorList>
    </citation>
    <scope>NUCLEOTIDE SEQUENCE [LARGE SCALE GENOMIC DNA]</scope>
</reference>
<dbReference type="Gene3D" id="3.30.1360.40">
    <property type="match status" value="1"/>
</dbReference>
<dbReference type="InterPro" id="IPR002661">
    <property type="entry name" value="Ribosome_recyc_fac"/>
</dbReference>
<evidence type="ECO:0000259" key="7">
    <source>
        <dbReference type="Pfam" id="PF01765"/>
    </source>
</evidence>
<evidence type="ECO:0000256" key="1">
    <source>
        <dbReference type="ARBA" id="ARBA00004496"/>
    </source>
</evidence>
<name>A0A1F7RJW4_9BACT</name>
<evidence type="ECO:0000256" key="5">
    <source>
        <dbReference type="HAMAP-Rule" id="MF_00040"/>
    </source>
</evidence>
<dbReference type="HAMAP" id="MF_00040">
    <property type="entry name" value="RRF"/>
    <property type="match status" value="1"/>
</dbReference>
<evidence type="ECO:0000256" key="6">
    <source>
        <dbReference type="SAM" id="Coils"/>
    </source>
</evidence>
<gene>
    <name evidence="5" type="primary">frr</name>
    <name evidence="8" type="ORF">A2042_03005</name>
</gene>
<dbReference type="EMBL" id="MGDB01000063">
    <property type="protein sequence ID" value="OGL41813.1"/>
    <property type="molecule type" value="Genomic_DNA"/>
</dbReference>
<organism evidence="8 9">
    <name type="scientific">Candidatus Schekmanbacteria bacterium GWA2_38_11</name>
    <dbReference type="NCBI Taxonomy" id="1817876"/>
    <lineage>
        <taxon>Bacteria</taxon>
        <taxon>Candidatus Schekmaniibacteriota</taxon>
    </lineage>
</organism>
<feature type="domain" description="Ribosome recycling factor" evidence="7">
    <location>
        <begin position="20"/>
        <end position="183"/>
    </location>
</feature>
<comment type="subcellular location">
    <subcellularLocation>
        <location evidence="1 5">Cytoplasm</location>
    </subcellularLocation>
</comment>
<comment type="function">
    <text evidence="5">Responsible for the release of ribosomes from messenger RNA at the termination of protein biosynthesis. May increase the efficiency of translation by recycling ribosomes from one round of translation to another.</text>
</comment>
<evidence type="ECO:0000313" key="9">
    <source>
        <dbReference type="Proteomes" id="UP000178526"/>
    </source>
</evidence>
<dbReference type="GO" id="GO:0006415">
    <property type="term" value="P:translational termination"/>
    <property type="evidence" value="ECO:0007669"/>
    <property type="project" value="UniProtKB-UniRule"/>
</dbReference>
<evidence type="ECO:0000256" key="3">
    <source>
        <dbReference type="ARBA" id="ARBA00022490"/>
    </source>
</evidence>
<dbReference type="CDD" id="cd00520">
    <property type="entry name" value="RRF"/>
    <property type="match status" value="1"/>
</dbReference>
<dbReference type="FunFam" id="3.30.1360.40:FF:000001">
    <property type="entry name" value="Ribosome-recycling factor"/>
    <property type="match status" value="1"/>
</dbReference>
<evidence type="ECO:0000313" key="8">
    <source>
        <dbReference type="EMBL" id="OGL41813.1"/>
    </source>
</evidence>
<dbReference type="GO" id="GO:0043023">
    <property type="term" value="F:ribosomal large subunit binding"/>
    <property type="evidence" value="ECO:0007669"/>
    <property type="project" value="TreeGrafter"/>
</dbReference>
<comment type="caution">
    <text evidence="8">The sequence shown here is derived from an EMBL/GenBank/DDBJ whole genome shotgun (WGS) entry which is preliminary data.</text>
</comment>
<dbReference type="NCBIfam" id="TIGR00496">
    <property type="entry name" value="frr"/>
    <property type="match status" value="1"/>
</dbReference>
<dbReference type="SUPFAM" id="SSF55194">
    <property type="entry name" value="Ribosome recycling factor, RRF"/>
    <property type="match status" value="1"/>
</dbReference>
<dbReference type="PANTHER" id="PTHR20982">
    <property type="entry name" value="RIBOSOME RECYCLING FACTOR"/>
    <property type="match status" value="1"/>
</dbReference>